<keyword evidence="2" id="KW-0472">Membrane</keyword>
<accession>A0A9X2LLX8</accession>
<reference evidence="3" key="1">
    <citation type="submission" date="2022-06" db="EMBL/GenBank/DDBJ databases">
        <title>WGS of actinobacteria.</title>
        <authorList>
            <person name="Thawai C."/>
        </authorList>
    </citation>
    <scope>NUCLEOTIDE SEQUENCE</scope>
    <source>
        <strain evidence="3">AA8</strain>
    </source>
</reference>
<dbReference type="EMBL" id="JANIID010000029">
    <property type="protein sequence ID" value="MCQ8773351.1"/>
    <property type="molecule type" value="Genomic_DNA"/>
</dbReference>
<feature type="region of interest" description="Disordered" evidence="1">
    <location>
        <begin position="446"/>
        <end position="544"/>
    </location>
</feature>
<dbReference type="AlphaFoldDB" id="A0A9X2LLX8"/>
<comment type="caution">
    <text evidence="3">The sequence shown here is derived from an EMBL/GenBank/DDBJ whole genome shotgun (WGS) entry which is preliminary data.</text>
</comment>
<dbReference type="Gene3D" id="3.40.50.300">
    <property type="entry name" value="P-loop containing nucleotide triphosphate hydrolases"/>
    <property type="match status" value="1"/>
</dbReference>
<sequence length="544" mass="58252">MDPRQLPRGLTGGRRIARGQDLARSAADSAADIFHPLIVIARGLRALAAGAWRKWAQTPGDRRGPTLLLVGSCIAIVALVPYGPALAGIALMTLAAWAGRDRGSAHETVSREGEGERLQALYEALVPYLSVPEDPAPLYAYDGDREEAFTSHAFDHGGRLTSLELRYPAYFTDGEPESRARIEQLLQMKAGRGREYRFDWDEEANRLHLYVLPPLPADISAQRFVTAPGESVLGFTDPGAVHRTLPVLLDGADRSDEPPVLWRTGQRSTEPHLLVLGRPAAGTSTLLRSLALQALEQGDVLAVDGSGSGEFAFLRGRDGVLAVESTPSGALAALEWATHETERRLLTANHARRQGHQTPEDVRRPLWILVDRPTALSHLAAGEGRRDPQELLQVPLRHGRIANVTVVVGDHLDDAANTSLLSEPVLAHTRARVVLGAVTAGQVRSVLGAPPQSTPPPEAPAGRGYARLGSGPVHRLQVPSTPDPYDEDTSERERQAILSLLPPPSGALPTHDPGPATETGYAEGSYAGNGHPDADPGPLSVQPT</sequence>
<protein>
    <recommendedName>
        <fullName evidence="5">FtsK domain-containing protein</fullName>
    </recommendedName>
</protein>
<proteinExistence type="predicted"/>
<dbReference type="RefSeq" id="WP_168093847.1">
    <property type="nucleotide sequence ID" value="NZ_JAATER010000182.1"/>
</dbReference>
<gene>
    <name evidence="3" type="ORF">NQU55_26865</name>
</gene>
<evidence type="ECO:0008006" key="5">
    <source>
        <dbReference type="Google" id="ProtNLM"/>
    </source>
</evidence>
<evidence type="ECO:0000313" key="3">
    <source>
        <dbReference type="EMBL" id="MCQ8773351.1"/>
    </source>
</evidence>
<name>A0A9X2LLX8_9ACTN</name>
<feature type="transmembrane region" description="Helical" evidence="2">
    <location>
        <begin position="67"/>
        <end position="98"/>
    </location>
</feature>
<evidence type="ECO:0000256" key="2">
    <source>
        <dbReference type="SAM" id="Phobius"/>
    </source>
</evidence>
<dbReference type="InterPro" id="IPR027417">
    <property type="entry name" value="P-loop_NTPase"/>
</dbReference>
<keyword evidence="4" id="KW-1185">Reference proteome</keyword>
<dbReference type="SUPFAM" id="SSF52540">
    <property type="entry name" value="P-loop containing nucleoside triphosphate hydrolases"/>
    <property type="match status" value="1"/>
</dbReference>
<keyword evidence="2" id="KW-0812">Transmembrane</keyword>
<evidence type="ECO:0000256" key="1">
    <source>
        <dbReference type="SAM" id="MobiDB-lite"/>
    </source>
</evidence>
<dbReference type="Proteomes" id="UP001142374">
    <property type="component" value="Unassembled WGS sequence"/>
</dbReference>
<evidence type="ECO:0000313" key="4">
    <source>
        <dbReference type="Proteomes" id="UP001142374"/>
    </source>
</evidence>
<organism evidence="3 4">
    <name type="scientific">Streptomyces telluris</name>
    <dbReference type="NCBI Taxonomy" id="2720021"/>
    <lineage>
        <taxon>Bacteria</taxon>
        <taxon>Bacillati</taxon>
        <taxon>Actinomycetota</taxon>
        <taxon>Actinomycetes</taxon>
        <taxon>Kitasatosporales</taxon>
        <taxon>Streptomycetaceae</taxon>
        <taxon>Streptomyces</taxon>
    </lineage>
</organism>
<keyword evidence="2" id="KW-1133">Transmembrane helix</keyword>